<dbReference type="GO" id="GO:1902201">
    <property type="term" value="P:negative regulation of bacterial-type flagellum-dependent cell motility"/>
    <property type="evidence" value="ECO:0007669"/>
    <property type="project" value="TreeGrafter"/>
</dbReference>
<dbReference type="InterPro" id="IPR050469">
    <property type="entry name" value="Diguanylate_Cyclase"/>
</dbReference>
<comment type="cofactor">
    <cofactor evidence="1">
        <name>Mg(2+)</name>
        <dbReference type="ChEBI" id="CHEBI:18420"/>
    </cofactor>
</comment>
<dbReference type="PANTHER" id="PTHR45138:SF9">
    <property type="entry name" value="DIGUANYLATE CYCLASE DGCM-RELATED"/>
    <property type="match status" value="1"/>
</dbReference>
<feature type="signal peptide" evidence="4">
    <location>
        <begin position="1"/>
        <end position="26"/>
    </location>
</feature>
<dbReference type="AlphaFoldDB" id="A0A7W8D6I9"/>
<keyword evidence="7" id="KW-1185">Reference proteome</keyword>
<dbReference type="EC" id="2.7.7.65" evidence="2"/>
<name>A0A7W8D6I9_9GAMM</name>
<dbReference type="GO" id="GO:0052621">
    <property type="term" value="F:diguanylate cyclase activity"/>
    <property type="evidence" value="ECO:0007669"/>
    <property type="project" value="UniProtKB-EC"/>
</dbReference>
<organism evidence="6 7">
    <name type="scientific">Chiayiivirga flava</name>
    <dbReference type="NCBI Taxonomy" id="659595"/>
    <lineage>
        <taxon>Bacteria</taxon>
        <taxon>Pseudomonadati</taxon>
        <taxon>Pseudomonadota</taxon>
        <taxon>Gammaproteobacteria</taxon>
        <taxon>Lysobacterales</taxon>
        <taxon>Lysobacteraceae</taxon>
        <taxon>Chiayiivirga</taxon>
    </lineage>
</organism>
<dbReference type="GO" id="GO:0005886">
    <property type="term" value="C:plasma membrane"/>
    <property type="evidence" value="ECO:0007669"/>
    <property type="project" value="TreeGrafter"/>
</dbReference>
<dbReference type="RefSeq" id="WP_183960979.1">
    <property type="nucleotide sequence ID" value="NZ_JACHHP010000003.1"/>
</dbReference>
<dbReference type="SUPFAM" id="SSF48452">
    <property type="entry name" value="TPR-like"/>
    <property type="match status" value="1"/>
</dbReference>
<evidence type="ECO:0000256" key="1">
    <source>
        <dbReference type="ARBA" id="ARBA00001946"/>
    </source>
</evidence>
<dbReference type="InterPro" id="IPR029787">
    <property type="entry name" value="Nucleotide_cyclase"/>
</dbReference>
<gene>
    <name evidence="6" type="ORF">HNQ52_001994</name>
</gene>
<dbReference type="FunFam" id="3.30.70.270:FF:000001">
    <property type="entry name" value="Diguanylate cyclase domain protein"/>
    <property type="match status" value="1"/>
</dbReference>
<comment type="catalytic activity">
    <reaction evidence="3">
        <text>2 GTP = 3',3'-c-di-GMP + 2 diphosphate</text>
        <dbReference type="Rhea" id="RHEA:24898"/>
        <dbReference type="ChEBI" id="CHEBI:33019"/>
        <dbReference type="ChEBI" id="CHEBI:37565"/>
        <dbReference type="ChEBI" id="CHEBI:58805"/>
        <dbReference type="EC" id="2.7.7.65"/>
    </reaction>
</comment>
<feature type="domain" description="GGDEF" evidence="5">
    <location>
        <begin position="447"/>
        <end position="580"/>
    </location>
</feature>
<dbReference type="InterPro" id="IPR000160">
    <property type="entry name" value="GGDEF_dom"/>
</dbReference>
<feature type="chain" id="PRO_5031231281" description="diguanylate cyclase" evidence="4">
    <location>
        <begin position="27"/>
        <end position="600"/>
    </location>
</feature>
<dbReference type="PROSITE" id="PS50887">
    <property type="entry name" value="GGDEF"/>
    <property type="match status" value="1"/>
</dbReference>
<accession>A0A7W8D6I9</accession>
<evidence type="ECO:0000256" key="4">
    <source>
        <dbReference type="SAM" id="SignalP"/>
    </source>
</evidence>
<dbReference type="Pfam" id="PF00990">
    <property type="entry name" value="GGDEF"/>
    <property type="match status" value="1"/>
</dbReference>
<dbReference type="Proteomes" id="UP000521199">
    <property type="component" value="Unassembled WGS sequence"/>
</dbReference>
<evidence type="ECO:0000313" key="7">
    <source>
        <dbReference type="Proteomes" id="UP000521199"/>
    </source>
</evidence>
<keyword evidence="4" id="KW-0732">Signal</keyword>
<comment type="caution">
    <text evidence="6">The sequence shown here is derived from an EMBL/GenBank/DDBJ whole genome shotgun (WGS) entry which is preliminary data.</text>
</comment>
<dbReference type="InterPro" id="IPR043128">
    <property type="entry name" value="Rev_trsase/Diguanyl_cyclase"/>
</dbReference>
<dbReference type="EMBL" id="JACHHP010000003">
    <property type="protein sequence ID" value="MBB5208452.1"/>
    <property type="molecule type" value="Genomic_DNA"/>
</dbReference>
<evidence type="ECO:0000256" key="3">
    <source>
        <dbReference type="ARBA" id="ARBA00034247"/>
    </source>
</evidence>
<dbReference type="SUPFAM" id="SSF55073">
    <property type="entry name" value="Nucleotide cyclase"/>
    <property type="match status" value="1"/>
</dbReference>
<dbReference type="SMART" id="SM00267">
    <property type="entry name" value="GGDEF"/>
    <property type="match status" value="1"/>
</dbReference>
<evidence type="ECO:0000256" key="2">
    <source>
        <dbReference type="ARBA" id="ARBA00012528"/>
    </source>
</evidence>
<evidence type="ECO:0000313" key="6">
    <source>
        <dbReference type="EMBL" id="MBB5208452.1"/>
    </source>
</evidence>
<dbReference type="GO" id="GO:0043709">
    <property type="term" value="P:cell adhesion involved in single-species biofilm formation"/>
    <property type="evidence" value="ECO:0007669"/>
    <property type="project" value="TreeGrafter"/>
</dbReference>
<dbReference type="InterPro" id="IPR011990">
    <property type="entry name" value="TPR-like_helical_dom_sf"/>
</dbReference>
<dbReference type="PANTHER" id="PTHR45138">
    <property type="entry name" value="REGULATORY COMPONENTS OF SENSORY TRANSDUCTION SYSTEM"/>
    <property type="match status" value="1"/>
</dbReference>
<dbReference type="Gene3D" id="3.30.70.270">
    <property type="match status" value="1"/>
</dbReference>
<proteinExistence type="predicted"/>
<dbReference type="NCBIfam" id="TIGR00254">
    <property type="entry name" value="GGDEF"/>
    <property type="match status" value="1"/>
</dbReference>
<dbReference type="CDD" id="cd01949">
    <property type="entry name" value="GGDEF"/>
    <property type="match status" value="1"/>
</dbReference>
<dbReference type="Gene3D" id="1.25.40.10">
    <property type="entry name" value="Tetratricopeptide repeat domain"/>
    <property type="match status" value="1"/>
</dbReference>
<reference evidence="6 7" key="1">
    <citation type="submission" date="2020-08" db="EMBL/GenBank/DDBJ databases">
        <title>Genomic Encyclopedia of Type Strains, Phase IV (KMG-IV): sequencing the most valuable type-strain genomes for metagenomic binning, comparative biology and taxonomic classification.</title>
        <authorList>
            <person name="Goeker M."/>
        </authorList>
    </citation>
    <scope>NUCLEOTIDE SEQUENCE [LARGE SCALE GENOMIC DNA]</scope>
    <source>
        <strain evidence="6 7">DSM 24163</strain>
    </source>
</reference>
<protein>
    <recommendedName>
        <fullName evidence="2">diguanylate cyclase</fullName>
        <ecNumber evidence="2">2.7.7.65</ecNumber>
    </recommendedName>
</protein>
<evidence type="ECO:0000259" key="5">
    <source>
        <dbReference type="PROSITE" id="PS50887"/>
    </source>
</evidence>
<sequence>MRVRWVRLGLTMLCALLLAGPMQGSASDDIEALLQQAESVRSADPAAFADLLHRANAQGDRATPRQREQLTYLNAYAEGFAGRYDAAIEAARGLLDSADVEMRFRAGAFIINSYAVTLRFTEGLRQLEQTLALLPQIADPQLRQHGLVVAGVLYNQIGQYELGLHYADLILAEADAAPGRTLCFADQLRVEALQGLGRLPGDDALMEHAIERCAAEGELVVATSVRATLARKWAAQGKREQAITYLQKHLPDVRATRYPRVIGEVNSLLGELLFAHGDLIQAERHARAAVAQSAGMGYSLPLVAAYRTLYEVADRRGDPVAALNHYRNFAEADKAYLNDVNQREVAYQIVRQETELKTRQIELLDRQNQVLQLEQKVDRQGVQNTRLVAALLAVMLVSIGYWAYKIKRVQLSLKRSAETDALTGVLNRRHFSTLSEQSLAACEKSGDWAALVMFDLDHFKAINDSFGHIAGDWVLQRVTEICAPFCRPIDHFGRLGGEEFAILLHGADLRQATRLAEDCRVRISLIDTAPSGHDFRVTASFGVASVATAGYSLQRLLSQSDEALYRAKHDNRNCVRVHTGDAPATAAPLAPVASAGLPLR</sequence>